<feature type="transmembrane region" description="Helical" evidence="7">
    <location>
        <begin position="43"/>
        <end position="64"/>
    </location>
</feature>
<organism evidence="9 10">
    <name type="scientific">Melanomma pulvis-pyrius CBS 109.77</name>
    <dbReference type="NCBI Taxonomy" id="1314802"/>
    <lineage>
        <taxon>Eukaryota</taxon>
        <taxon>Fungi</taxon>
        <taxon>Dikarya</taxon>
        <taxon>Ascomycota</taxon>
        <taxon>Pezizomycotina</taxon>
        <taxon>Dothideomycetes</taxon>
        <taxon>Pleosporomycetidae</taxon>
        <taxon>Pleosporales</taxon>
        <taxon>Melanommataceae</taxon>
        <taxon>Melanomma</taxon>
    </lineage>
</organism>
<feature type="compositionally biased region" description="Polar residues" evidence="6">
    <location>
        <begin position="303"/>
        <end position="322"/>
    </location>
</feature>
<protein>
    <recommendedName>
        <fullName evidence="8">Rhodopsin domain-containing protein</fullName>
    </recommendedName>
</protein>
<feature type="transmembrane region" description="Helical" evidence="7">
    <location>
        <begin position="12"/>
        <end position="31"/>
    </location>
</feature>
<evidence type="ECO:0000256" key="4">
    <source>
        <dbReference type="ARBA" id="ARBA00023136"/>
    </source>
</evidence>
<accession>A0A6A6X7I4</accession>
<dbReference type="PANTHER" id="PTHR33048:SF47">
    <property type="entry name" value="INTEGRAL MEMBRANE PROTEIN-RELATED"/>
    <property type="match status" value="1"/>
</dbReference>
<name>A0A6A6X7I4_9PLEO</name>
<evidence type="ECO:0000256" key="2">
    <source>
        <dbReference type="ARBA" id="ARBA00022692"/>
    </source>
</evidence>
<reference evidence="9" key="1">
    <citation type="journal article" date="2020" name="Stud. Mycol.">
        <title>101 Dothideomycetes genomes: a test case for predicting lifestyles and emergence of pathogens.</title>
        <authorList>
            <person name="Haridas S."/>
            <person name="Albert R."/>
            <person name="Binder M."/>
            <person name="Bloem J."/>
            <person name="Labutti K."/>
            <person name="Salamov A."/>
            <person name="Andreopoulos B."/>
            <person name="Baker S."/>
            <person name="Barry K."/>
            <person name="Bills G."/>
            <person name="Bluhm B."/>
            <person name="Cannon C."/>
            <person name="Castanera R."/>
            <person name="Culley D."/>
            <person name="Daum C."/>
            <person name="Ezra D."/>
            <person name="Gonzalez J."/>
            <person name="Henrissat B."/>
            <person name="Kuo A."/>
            <person name="Liang C."/>
            <person name="Lipzen A."/>
            <person name="Lutzoni F."/>
            <person name="Magnuson J."/>
            <person name="Mondo S."/>
            <person name="Nolan M."/>
            <person name="Ohm R."/>
            <person name="Pangilinan J."/>
            <person name="Park H.-J."/>
            <person name="Ramirez L."/>
            <person name="Alfaro M."/>
            <person name="Sun H."/>
            <person name="Tritt A."/>
            <person name="Yoshinaga Y."/>
            <person name="Zwiers L.-H."/>
            <person name="Turgeon B."/>
            <person name="Goodwin S."/>
            <person name="Spatafora J."/>
            <person name="Crous P."/>
            <person name="Grigoriev I."/>
        </authorList>
    </citation>
    <scope>NUCLEOTIDE SEQUENCE</scope>
    <source>
        <strain evidence="9">CBS 109.77</strain>
    </source>
</reference>
<evidence type="ECO:0000256" key="6">
    <source>
        <dbReference type="SAM" id="MobiDB-lite"/>
    </source>
</evidence>
<feature type="region of interest" description="Disordered" evidence="6">
    <location>
        <begin position="297"/>
        <end position="322"/>
    </location>
</feature>
<dbReference type="Proteomes" id="UP000799757">
    <property type="component" value="Unassembled WGS sequence"/>
</dbReference>
<evidence type="ECO:0000313" key="10">
    <source>
        <dbReference type="Proteomes" id="UP000799757"/>
    </source>
</evidence>
<dbReference type="PANTHER" id="PTHR33048">
    <property type="entry name" value="PTH11-LIKE INTEGRAL MEMBRANE PROTEIN (AFU_ORTHOLOGUE AFUA_5G11245)"/>
    <property type="match status" value="1"/>
</dbReference>
<dbReference type="InterPro" id="IPR049326">
    <property type="entry name" value="Rhodopsin_dom_fungi"/>
</dbReference>
<gene>
    <name evidence="9" type="ORF">K505DRAFT_388011</name>
</gene>
<proteinExistence type="inferred from homology"/>
<keyword evidence="4 7" id="KW-0472">Membrane</keyword>
<keyword evidence="10" id="KW-1185">Reference proteome</keyword>
<dbReference type="GO" id="GO:0016020">
    <property type="term" value="C:membrane"/>
    <property type="evidence" value="ECO:0007669"/>
    <property type="project" value="UniProtKB-SubCell"/>
</dbReference>
<dbReference type="EMBL" id="MU001985">
    <property type="protein sequence ID" value="KAF2792104.1"/>
    <property type="molecule type" value="Genomic_DNA"/>
</dbReference>
<comment type="similarity">
    <text evidence="5">Belongs to the SAT4 family.</text>
</comment>
<dbReference type="AlphaFoldDB" id="A0A6A6X7I4"/>
<dbReference type="OrthoDB" id="5391602at2759"/>
<feature type="domain" description="Rhodopsin" evidence="8">
    <location>
        <begin position="27"/>
        <end position="276"/>
    </location>
</feature>
<comment type="subcellular location">
    <subcellularLocation>
        <location evidence="1">Membrane</location>
        <topology evidence="1">Multi-pass membrane protein</topology>
    </subcellularLocation>
</comment>
<feature type="transmembrane region" description="Helical" evidence="7">
    <location>
        <begin position="99"/>
        <end position="117"/>
    </location>
</feature>
<dbReference type="InterPro" id="IPR052337">
    <property type="entry name" value="SAT4-like"/>
</dbReference>
<keyword evidence="3 7" id="KW-1133">Transmembrane helix</keyword>
<feature type="transmembrane region" description="Helical" evidence="7">
    <location>
        <begin position="129"/>
        <end position="155"/>
    </location>
</feature>
<evidence type="ECO:0000256" key="5">
    <source>
        <dbReference type="ARBA" id="ARBA00038359"/>
    </source>
</evidence>
<evidence type="ECO:0000256" key="1">
    <source>
        <dbReference type="ARBA" id="ARBA00004141"/>
    </source>
</evidence>
<evidence type="ECO:0000259" key="8">
    <source>
        <dbReference type="Pfam" id="PF20684"/>
    </source>
</evidence>
<evidence type="ECO:0000256" key="7">
    <source>
        <dbReference type="SAM" id="Phobius"/>
    </source>
</evidence>
<keyword evidence="2 7" id="KW-0812">Transmembrane</keyword>
<dbReference type="Pfam" id="PF20684">
    <property type="entry name" value="Fung_rhodopsin"/>
    <property type="match status" value="1"/>
</dbReference>
<sequence length="355" mass="39270">MAYRKPVATPVALGIIFPLLAGVAVLARFWSRRRKNMKWRMDDWILIPALLLCIANAIVMLVAATNGNLGRLMPLGPNGFPIVNPDFETFQKCIYANKIISTLSIAVTRYAILLFYNRIFIGHSFNISVWVLYVLNGAWGIAYTLLFVFSCIPISDTWKAAHGATNRHCVPLLPIKIYAIASILIDVSMLLIPWPQIVRLNISRREKVAVLAIFGLGALVLAVAIGKCIEFFSVISKISKDHQITFDEAPTMYWTIPETCMAVVCACLPTLRPLFQGWSPESLVGSMRSAISLHSVGRRSTGKPMNTQGSPEGFGSKQTPESVRNLTDCEDVELPALITATSYTSQHVTNTDERV</sequence>
<feature type="transmembrane region" description="Helical" evidence="7">
    <location>
        <begin position="175"/>
        <end position="196"/>
    </location>
</feature>
<evidence type="ECO:0000256" key="3">
    <source>
        <dbReference type="ARBA" id="ARBA00022989"/>
    </source>
</evidence>
<evidence type="ECO:0000313" key="9">
    <source>
        <dbReference type="EMBL" id="KAF2792104.1"/>
    </source>
</evidence>
<feature type="transmembrane region" description="Helical" evidence="7">
    <location>
        <begin position="208"/>
        <end position="226"/>
    </location>
</feature>